<protein>
    <submittedName>
        <fullName evidence="1">Uncharacterized protein</fullName>
    </submittedName>
</protein>
<reference evidence="1 2" key="1">
    <citation type="journal article" date="2013" name="Genome Announc.">
        <title>Draft Genome Sequence of Cyclobacterium qasimii Strain M12-11BT, Isolated from Arctic Marine Sediment.</title>
        <authorList>
            <person name="Shivaji S."/>
            <person name="Ara S."/>
            <person name="Singh A."/>
            <person name="Kumar Pinnaka A."/>
        </authorList>
    </citation>
    <scope>NUCLEOTIDE SEQUENCE [LARGE SCALE GENOMIC DNA]</scope>
    <source>
        <strain evidence="1 2">M12-11B</strain>
    </source>
</reference>
<name>S7X4M4_9BACT</name>
<accession>S7X4M4</accession>
<proteinExistence type="predicted"/>
<sequence>MAMILDIERAHPSYMREKGESQDATKTKETSFAKIDDWMRAFYAVAKIWSG</sequence>
<evidence type="ECO:0000313" key="1">
    <source>
        <dbReference type="EMBL" id="EPR71043.1"/>
    </source>
</evidence>
<dbReference type="Proteomes" id="UP000014974">
    <property type="component" value="Unassembled WGS sequence"/>
</dbReference>
<dbReference type="AlphaFoldDB" id="S7X4M4"/>
<organism evidence="1 2">
    <name type="scientific">Cyclobacterium qasimii M12-11B</name>
    <dbReference type="NCBI Taxonomy" id="641524"/>
    <lineage>
        <taxon>Bacteria</taxon>
        <taxon>Pseudomonadati</taxon>
        <taxon>Bacteroidota</taxon>
        <taxon>Cytophagia</taxon>
        <taxon>Cytophagales</taxon>
        <taxon>Cyclobacteriaceae</taxon>
        <taxon>Cyclobacterium</taxon>
    </lineage>
</organism>
<dbReference type="EMBL" id="ATNM01000029">
    <property type="protein sequence ID" value="EPR71043.1"/>
    <property type="molecule type" value="Genomic_DNA"/>
</dbReference>
<gene>
    <name evidence="1" type="ORF">ADICYQ_0634</name>
</gene>
<evidence type="ECO:0000313" key="2">
    <source>
        <dbReference type="Proteomes" id="UP000014974"/>
    </source>
</evidence>
<comment type="caution">
    <text evidence="1">The sequence shown here is derived from an EMBL/GenBank/DDBJ whole genome shotgun (WGS) entry which is preliminary data.</text>
</comment>
<dbReference type="STRING" id="641524.ADICYQ_0634"/>
<dbReference type="PATRIC" id="fig|641524.5.peg.629"/>